<dbReference type="AlphaFoldDB" id="A0A0K1QK29"/>
<accession>A0A0K1QK29</accession>
<name>A0A0K1QK29_PSEFL</name>
<dbReference type="Proteomes" id="UP000017175">
    <property type="component" value="Chromosome"/>
</dbReference>
<evidence type="ECO:0000313" key="2">
    <source>
        <dbReference type="Proteomes" id="UP000017175"/>
    </source>
</evidence>
<dbReference type="OrthoDB" id="6922593at2"/>
<organism evidence="1 2">
    <name type="scientific">Pseudomonas fluorescens NCIMB 11764</name>
    <dbReference type="NCBI Taxonomy" id="1221522"/>
    <lineage>
        <taxon>Bacteria</taxon>
        <taxon>Pseudomonadati</taxon>
        <taxon>Pseudomonadota</taxon>
        <taxon>Gammaproteobacteria</taxon>
        <taxon>Pseudomonadales</taxon>
        <taxon>Pseudomonadaceae</taxon>
        <taxon>Pseudomonas</taxon>
    </lineage>
</organism>
<proteinExistence type="predicted"/>
<dbReference type="EMBL" id="CP010945">
    <property type="protein sequence ID" value="AKV06116.1"/>
    <property type="molecule type" value="Genomic_DNA"/>
</dbReference>
<dbReference type="RefSeq" id="WP_017335996.1">
    <property type="nucleotide sequence ID" value="NZ_CP010945.1"/>
</dbReference>
<reference evidence="1 2" key="1">
    <citation type="journal article" date="2012" name="J. Bacteriol.">
        <title>Draft genome sequence of the cyanide-utilizing bacterium Pseudomonas fluorescens strain NCIMB 11764.</title>
        <authorList>
            <person name="Vilo C.A."/>
            <person name="Benedik M.J."/>
            <person name="Kunz D.A."/>
            <person name="Dong Q."/>
        </authorList>
    </citation>
    <scope>NUCLEOTIDE SEQUENCE [LARGE SCALE GENOMIC DNA]</scope>
    <source>
        <strain evidence="1 2">NCIMB 11764</strain>
    </source>
</reference>
<gene>
    <name evidence="1" type="ORF">B723_06780</name>
</gene>
<sequence>MPTLYISAADLPGVNLAPDTRLYAGRGWLALVREAIAIIGDSKIQAIREDSGALRIEVVYSTPEQRAALREIEQRSLQVCEICGAIGELRYEGLKNDCPAGWHRTRCEKHIKTRTNGATASPPLLNQIADTNSGLFIHAPTGTAQTIAEVLHAVGRSVAMLTEADSMQLAIEQIADQLGTAPGHTLSATLEAASSRLRAPIYLLVDRAERFEQSEIIYALKAARDVLNTSALFGLRVAFVGGDRDAQARMTRLPAAAFFCAQMVDASAEQLSVYNLQERERRRRTALRALRSFDFAVRRAALRELSAILQLDREHPIGEAAHLSTGEVQALVPVTVVEGYIPYVRDIDIPEPWATRFALASIGSTRQLNGSYVSDWRNFLNLWDQEHARLIDALEDLDDV</sequence>
<protein>
    <submittedName>
        <fullName evidence="1">Uncharacterized protein</fullName>
    </submittedName>
</protein>
<evidence type="ECO:0000313" key="1">
    <source>
        <dbReference type="EMBL" id="AKV06116.1"/>
    </source>
</evidence>